<keyword evidence="2" id="KW-1185">Reference proteome</keyword>
<protein>
    <submittedName>
        <fullName evidence="1">Uncharacterized protein</fullName>
    </submittedName>
</protein>
<dbReference type="RefSeq" id="WP_289364744.1">
    <property type="nucleotide sequence ID" value="NZ_JAUCBP010000007.1"/>
</dbReference>
<dbReference type="Proteomes" id="UP001234343">
    <property type="component" value="Unassembled WGS sequence"/>
</dbReference>
<accession>A0ABT7SY39</accession>
<organism evidence="1 2">
    <name type="scientific">Alteromonas arenosi</name>
    <dbReference type="NCBI Taxonomy" id="3055817"/>
    <lineage>
        <taxon>Bacteria</taxon>
        <taxon>Pseudomonadati</taxon>
        <taxon>Pseudomonadota</taxon>
        <taxon>Gammaproteobacteria</taxon>
        <taxon>Alteromonadales</taxon>
        <taxon>Alteromonadaceae</taxon>
        <taxon>Alteromonas/Salinimonas group</taxon>
        <taxon>Alteromonas</taxon>
    </lineage>
</organism>
<comment type="caution">
    <text evidence="1">The sequence shown here is derived from an EMBL/GenBank/DDBJ whole genome shotgun (WGS) entry which is preliminary data.</text>
</comment>
<dbReference type="EMBL" id="JAUCBP010000007">
    <property type="protein sequence ID" value="MDM7860447.1"/>
    <property type="molecule type" value="Genomic_DNA"/>
</dbReference>
<reference evidence="1 2" key="1">
    <citation type="submission" date="2023-06" db="EMBL/GenBank/DDBJ databases">
        <title>Alteromonas sp. ASW11-36 isolated from intertidal sand.</title>
        <authorList>
            <person name="Li Y."/>
        </authorList>
    </citation>
    <scope>NUCLEOTIDE SEQUENCE [LARGE SCALE GENOMIC DNA]</scope>
    <source>
        <strain evidence="1 2">ASW11-36</strain>
    </source>
</reference>
<evidence type="ECO:0000313" key="1">
    <source>
        <dbReference type="EMBL" id="MDM7860447.1"/>
    </source>
</evidence>
<name>A0ABT7SY39_9ALTE</name>
<evidence type="ECO:0000313" key="2">
    <source>
        <dbReference type="Proteomes" id="UP001234343"/>
    </source>
</evidence>
<proteinExistence type="predicted"/>
<gene>
    <name evidence="1" type="ORF">QTP81_07550</name>
</gene>
<sequence length="144" mass="16596">MRTQLYILIFTFIFLTFLTKPLHASDHGWQVVNDGEGFALMKGAEKYPIDFDVGTPRYLETIQLNENFHAVVYASGDVGTSTIIRIQRALLFNGERYLDNVPYLYIDLRTQSELGPKWEISADKIVITDHELGGKWVFEHQQNN</sequence>